<keyword evidence="3" id="KW-1185">Reference proteome</keyword>
<feature type="region of interest" description="Disordered" evidence="1">
    <location>
        <begin position="315"/>
        <end position="368"/>
    </location>
</feature>
<dbReference type="EMBL" id="CAAALY010249185">
    <property type="protein sequence ID" value="VEL35153.1"/>
    <property type="molecule type" value="Genomic_DNA"/>
</dbReference>
<feature type="compositionally biased region" description="Basic and acidic residues" evidence="1">
    <location>
        <begin position="351"/>
        <end position="365"/>
    </location>
</feature>
<proteinExistence type="predicted"/>
<evidence type="ECO:0000313" key="2">
    <source>
        <dbReference type="EMBL" id="VEL35153.1"/>
    </source>
</evidence>
<name>A0A448XF40_9PLAT</name>
<evidence type="ECO:0000313" key="3">
    <source>
        <dbReference type="Proteomes" id="UP000784294"/>
    </source>
</evidence>
<feature type="compositionally biased region" description="Basic and acidic residues" evidence="1">
    <location>
        <begin position="317"/>
        <end position="342"/>
    </location>
</feature>
<accession>A0A448XF40</accession>
<evidence type="ECO:0000256" key="1">
    <source>
        <dbReference type="SAM" id="MobiDB-lite"/>
    </source>
</evidence>
<reference evidence="2" key="1">
    <citation type="submission" date="2018-11" db="EMBL/GenBank/DDBJ databases">
        <authorList>
            <consortium name="Pathogen Informatics"/>
        </authorList>
    </citation>
    <scope>NUCLEOTIDE SEQUENCE</scope>
</reference>
<dbReference type="Proteomes" id="UP000784294">
    <property type="component" value="Unassembled WGS sequence"/>
</dbReference>
<sequence>MIDTHIVKGPRGFGLILAEVIVVAPAHFVERIYPADETRESASLGSSSTTGRLLGHHHQRLLQVRQVAETVISASSHSTSRIAETAAMATSSRDAMVQPGDILLALDGQKLTGCSSEYAIRSVGLKRGLNYNDAQFRSAPMVPVGGAIRVSLLRGISASDAPAQAPEHTVSNSAPPPILRPVNTYRLELGRRLEAGPPSSHAITAPTEMSSDGLCPNKVCQTSTAADLDVPVAQPVTAGRYILGTSDRTQASLEQTDAQSVHCHDSTLIESPANLKIGEQLSSTNPTSMASLAIATAFADNCDLRELESVATRAGRLGHDDSRDADLADRGEGKEAKGRSCGEVDPGGDSDQEHGEQETVTERNSHLSSVVQLPEKPFVLVPSEVATVPLISVNCGLVQASALATVFGEVSPGCWLNVLIYLAHGGEPDE</sequence>
<comment type="caution">
    <text evidence="2">The sequence shown here is derived from an EMBL/GenBank/DDBJ whole genome shotgun (WGS) entry which is preliminary data.</text>
</comment>
<gene>
    <name evidence="2" type="ORF">PXEA_LOCUS28593</name>
</gene>
<dbReference type="AlphaFoldDB" id="A0A448XF40"/>
<dbReference type="OrthoDB" id="6022711at2759"/>
<evidence type="ECO:0008006" key="4">
    <source>
        <dbReference type="Google" id="ProtNLM"/>
    </source>
</evidence>
<protein>
    <recommendedName>
        <fullName evidence="4">PDZ domain-containing protein</fullName>
    </recommendedName>
</protein>
<organism evidence="2 3">
    <name type="scientific">Protopolystoma xenopodis</name>
    <dbReference type="NCBI Taxonomy" id="117903"/>
    <lineage>
        <taxon>Eukaryota</taxon>
        <taxon>Metazoa</taxon>
        <taxon>Spiralia</taxon>
        <taxon>Lophotrochozoa</taxon>
        <taxon>Platyhelminthes</taxon>
        <taxon>Monogenea</taxon>
        <taxon>Polyopisthocotylea</taxon>
        <taxon>Polystomatidea</taxon>
        <taxon>Polystomatidae</taxon>
        <taxon>Protopolystoma</taxon>
    </lineage>
</organism>